<protein>
    <submittedName>
        <fullName evidence="2">NAD-dependent epimerase/dehydratase family protein</fullName>
    </submittedName>
</protein>
<dbReference type="GO" id="GO:0016646">
    <property type="term" value="F:oxidoreductase activity, acting on the CH-NH group of donors, NAD or NADP as acceptor"/>
    <property type="evidence" value="ECO:0007669"/>
    <property type="project" value="TreeGrafter"/>
</dbReference>
<evidence type="ECO:0000259" key="1">
    <source>
        <dbReference type="Pfam" id="PF13460"/>
    </source>
</evidence>
<evidence type="ECO:0000313" key="2">
    <source>
        <dbReference type="EMBL" id="KAA0976071.1"/>
    </source>
</evidence>
<dbReference type="Pfam" id="PF13460">
    <property type="entry name" value="NAD_binding_10"/>
    <property type="match status" value="1"/>
</dbReference>
<accession>A0A5B0EDZ7</accession>
<dbReference type="InterPro" id="IPR016040">
    <property type="entry name" value="NAD(P)-bd_dom"/>
</dbReference>
<reference evidence="2 3" key="1">
    <citation type="submission" date="2019-07" db="EMBL/GenBank/DDBJ databases">
        <title>Analysis of the biochemical properties, biological activity and biotechnological potential of siderophores and biosurfactants produced by Antarctic psychrotolerant bacteria.</title>
        <authorList>
            <person name="Styczynski M."/>
            <person name="Krucon T."/>
            <person name="Decewicz P."/>
            <person name="Dziewit L."/>
        </authorList>
    </citation>
    <scope>NUCLEOTIDE SEQUENCE [LARGE SCALE GENOMIC DNA]</scope>
    <source>
        <strain evidence="2 3">ANT_H27</strain>
    </source>
</reference>
<name>A0A5B0EDZ7_9MICC</name>
<dbReference type="Proteomes" id="UP000323856">
    <property type="component" value="Unassembled WGS sequence"/>
</dbReference>
<sequence>MKIAVYGATGMVGSQIVAEAAKRGHEITAVSRSGRDVPGAVTVSIAELGDSAAYRALAGANDVVVFSIPPSRTGESHQPFIDAHEEISETLVPARVFVVGGAGATEVDGVRLVNTPGFPEDNKAEALTMGEVLDFYTSASGLDWTMLAPAPVIAPGEPTGTIVLGNDSPAGERVSTGDFAVAALDEIEEPRHQHRRFTVASA</sequence>
<dbReference type="EMBL" id="VOBL01000012">
    <property type="protein sequence ID" value="KAA0976071.1"/>
    <property type="molecule type" value="Genomic_DNA"/>
</dbReference>
<organism evidence="2 3">
    <name type="scientific">Paeniglutamicibacter gangotriensis</name>
    <dbReference type="NCBI Taxonomy" id="254787"/>
    <lineage>
        <taxon>Bacteria</taxon>
        <taxon>Bacillati</taxon>
        <taxon>Actinomycetota</taxon>
        <taxon>Actinomycetes</taxon>
        <taxon>Micrococcales</taxon>
        <taxon>Micrococcaceae</taxon>
        <taxon>Paeniglutamicibacter</taxon>
    </lineage>
</organism>
<dbReference type="AlphaFoldDB" id="A0A5B0EDZ7"/>
<dbReference type="OrthoDB" id="3191258at2"/>
<evidence type="ECO:0000313" key="3">
    <source>
        <dbReference type="Proteomes" id="UP000323856"/>
    </source>
</evidence>
<comment type="caution">
    <text evidence="2">The sequence shown here is derived from an EMBL/GenBank/DDBJ whole genome shotgun (WGS) entry which is preliminary data.</text>
</comment>
<dbReference type="PANTHER" id="PTHR43355">
    <property type="entry name" value="FLAVIN REDUCTASE (NADPH)"/>
    <property type="match status" value="1"/>
</dbReference>
<feature type="domain" description="NAD(P)-binding" evidence="1">
    <location>
        <begin position="7"/>
        <end position="190"/>
    </location>
</feature>
<dbReference type="InterPro" id="IPR036291">
    <property type="entry name" value="NAD(P)-bd_dom_sf"/>
</dbReference>
<dbReference type="RefSeq" id="WP_149619919.1">
    <property type="nucleotide sequence ID" value="NZ_VOBL01000012.1"/>
</dbReference>
<dbReference type="SUPFAM" id="SSF51735">
    <property type="entry name" value="NAD(P)-binding Rossmann-fold domains"/>
    <property type="match status" value="1"/>
</dbReference>
<gene>
    <name evidence="2" type="ORF">FQ154_12240</name>
</gene>
<dbReference type="Gene3D" id="3.40.50.720">
    <property type="entry name" value="NAD(P)-binding Rossmann-like Domain"/>
    <property type="match status" value="1"/>
</dbReference>
<dbReference type="InterPro" id="IPR051606">
    <property type="entry name" value="Polyketide_Oxido-like"/>
</dbReference>
<dbReference type="PANTHER" id="PTHR43355:SF2">
    <property type="entry name" value="FLAVIN REDUCTASE (NADPH)"/>
    <property type="match status" value="1"/>
</dbReference>
<proteinExistence type="predicted"/>